<evidence type="ECO:0000313" key="1">
    <source>
        <dbReference type="EMBL" id="QQP50189.1"/>
    </source>
</evidence>
<gene>
    <name evidence="1" type="ORF">FKW44_011108</name>
</gene>
<dbReference type="AlphaFoldDB" id="A0A7T8HHS9"/>
<name>A0A7T8HHS9_CALRO</name>
<reference evidence="2" key="1">
    <citation type="submission" date="2021-01" db="EMBL/GenBank/DDBJ databases">
        <title>Caligus Genome Assembly.</title>
        <authorList>
            <person name="Gallardo-Escarate C."/>
        </authorList>
    </citation>
    <scope>NUCLEOTIDE SEQUENCE [LARGE SCALE GENOMIC DNA]</scope>
</reference>
<organism evidence="1 2">
    <name type="scientific">Caligus rogercresseyi</name>
    <name type="common">Sea louse</name>
    <dbReference type="NCBI Taxonomy" id="217165"/>
    <lineage>
        <taxon>Eukaryota</taxon>
        <taxon>Metazoa</taxon>
        <taxon>Ecdysozoa</taxon>
        <taxon>Arthropoda</taxon>
        <taxon>Crustacea</taxon>
        <taxon>Multicrustacea</taxon>
        <taxon>Hexanauplia</taxon>
        <taxon>Copepoda</taxon>
        <taxon>Siphonostomatoida</taxon>
        <taxon>Caligidae</taxon>
        <taxon>Caligus</taxon>
    </lineage>
</organism>
<evidence type="ECO:0000313" key="2">
    <source>
        <dbReference type="Proteomes" id="UP000595437"/>
    </source>
</evidence>
<keyword evidence="2" id="KW-1185">Reference proteome</keyword>
<protein>
    <submittedName>
        <fullName evidence="1">Mitochondrial inner membrane protein COX18like</fullName>
    </submittedName>
</protein>
<dbReference type="Proteomes" id="UP000595437">
    <property type="component" value="Chromosome 7"/>
</dbReference>
<proteinExistence type="predicted"/>
<accession>A0A7T8HHS9</accession>
<sequence length="124" mass="14058">MVYQPRIPDPYYVLPLVIGATLIVNQEVSSRLHQSPEGQKLPLPIRTAKLLEESFPSSLYHSAATYPPDSHSTGPHLLLMQPRTRRLTKIPLTPHEPSNPLRVIKGNFQKDFITLKDKIQNKIS</sequence>
<dbReference type="OrthoDB" id="2148490at2759"/>
<dbReference type="EMBL" id="CP045896">
    <property type="protein sequence ID" value="QQP50189.1"/>
    <property type="molecule type" value="Genomic_DNA"/>
</dbReference>